<dbReference type="GO" id="GO:0062129">
    <property type="term" value="C:chitin-based extracellular matrix"/>
    <property type="evidence" value="ECO:0007669"/>
    <property type="project" value="TreeGrafter"/>
</dbReference>
<dbReference type="InterPro" id="IPR050468">
    <property type="entry name" value="Cuticle_Struct_Prot"/>
</dbReference>
<comment type="caution">
    <text evidence="5">The sequence shown here is derived from an EMBL/GenBank/DDBJ whole genome shotgun (WGS) entry which is preliminary data.</text>
</comment>
<feature type="chain" id="PRO_5019836212" evidence="4">
    <location>
        <begin position="21"/>
        <end position="111"/>
    </location>
</feature>
<dbReference type="OrthoDB" id="6372059at2759"/>
<dbReference type="InterPro" id="IPR031311">
    <property type="entry name" value="CHIT_BIND_RR_consensus"/>
</dbReference>
<dbReference type="Pfam" id="PF00379">
    <property type="entry name" value="Chitin_bind_4"/>
    <property type="match status" value="1"/>
</dbReference>
<dbReference type="InterPro" id="IPR000618">
    <property type="entry name" value="Insect_cuticle"/>
</dbReference>
<evidence type="ECO:0000256" key="4">
    <source>
        <dbReference type="SAM" id="SignalP"/>
    </source>
</evidence>
<dbReference type="PRINTS" id="PR00947">
    <property type="entry name" value="CUTICLE"/>
</dbReference>
<dbReference type="InParanoid" id="A0A482WIQ9"/>
<feature type="region of interest" description="Disordered" evidence="3">
    <location>
        <begin position="26"/>
        <end position="51"/>
    </location>
</feature>
<dbReference type="PROSITE" id="PS51155">
    <property type="entry name" value="CHIT_BIND_RR_2"/>
    <property type="match status" value="1"/>
</dbReference>
<dbReference type="EMBL" id="QKKF02034217">
    <property type="protein sequence ID" value="RZF33383.1"/>
    <property type="molecule type" value="Genomic_DNA"/>
</dbReference>
<name>A0A482WIQ9_LAOST</name>
<evidence type="ECO:0000313" key="5">
    <source>
        <dbReference type="EMBL" id="RZF33383.1"/>
    </source>
</evidence>
<protein>
    <submittedName>
        <fullName evidence="5">Uncharacterized protein</fullName>
    </submittedName>
</protein>
<dbReference type="AlphaFoldDB" id="A0A482WIQ9"/>
<evidence type="ECO:0000256" key="2">
    <source>
        <dbReference type="PROSITE-ProRule" id="PRU00497"/>
    </source>
</evidence>
<dbReference type="GO" id="GO:0008010">
    <property type="term" value="F:structural constituent of chitin-based larval cuticle"/>
    <property type="evidence" value="ECO:0007669"/>
    <property type="project" value="TreeGrafter"/>
</dbReference>
<dbReference type="PROSITE" id="PS00233">
    <property type="entry name" value="CHIT_BIND_RR_1"/>
    <property type="match status" value="1"/>
</dbReference>
<keyword evidence="6" id="KW-1185">Reference proteome</keyword>
<evidence type="ECO:0000256" key="3">
    <source>
        <dbReference type="SAM" id="MobiDB-lite"/>
    </source>
</evidence>
<sequence>MHRYHLIVIVAVVTLSLVMAAPQAPPAAPIPILKDEKNVNPDGSYSYSYETGNGIKAEETGSLKDIPGEDGKPSQAIVAQGSYSYTDLEGHVITVTYTADENGFVAKTTKT</sequence>
<dbReference type="PANTHER" id="PTHR10380:SF241">
    <property type="entry name" value="CUTICULAR PROTEIN 47EG-RELATED"/>
    <property type="match status" value="1"/>
</dbReference>
<accession>A0A482WIQ9</accession>
<keyword evidence="4" id="KW-0732">Signal</keyword>
<evidence type="ECO:0000313" key="6">
    <source>
        <dbReference type="Proteomes" id="UP000291343"/>
    </source>
</evidence>
<feature type="signal peptide" evidence="4">
    <location>
        <begin position="1"/>
        <end position="20"/>
    </location>
</feature>
<evidence type="ECO:0000256" key="1">
    <source>
        <dbReference type="ARBA" id="ARBA00022460"/>
    </source>
</evidence>
<dbReference type="STRING" id="195883.A0A482WIQ9"/>
<organism evidence="5 6">
    <name type="scientific">Laodelphax striatellus</name>
    <name type="common">Small brown planthopper</name>
    <name type="synonym">Delphax striatella</name>
    <dbReference type="NCBI Taxonomy" id="195883"/>
    <lineage>
        <taxon>Eukaryota</taxon>
        <taxon>Metazoa</taxon>
        <taxon>Ecdysozoa</taxon>
        <taxon>Arthropoda</taxon>
        <taxon>Hexapoda</taxon>
        <taxon>Insecta</taxon>
        <taxon>Pterygota</taxon>
        <taxon>Neoptera</taxon>
        <taxon>Paraneoptera</taxon>
        <taxon>Hemiptera</taxon>
        <taxon>Auchenorrhyncha</taxon>
        <taxon>Fulgoroidea</taxon>
        <taxon>Delphacidae</taxon>
        <taxon>Criomorphinae</taxon>
        <taxon>Laodelphax</taxon>
    </lineage>
</organism>
<feature type="compositionally biased region" description="Polar residues" evidence="3">
    <location>
        <begin position="41"/>
        <end position="51"/>
    </location>
</feature>
<keyword evidence="1 2" id="KW-0193">Cuticle</keyword>
<proteinExistence type="predicted"/>
<dbReference type="PANTHER" id="PTHR10380">
    <property type="entry name" value="CUTICLE PROTEIN"/>
    <property type="match status" value="1"/>
</dbReference>
<reference evidence="5 6" key="1">
    <citation type="journal article" date="2017" name="Gigascience">
        <title>Genome sequence of the small brown planthopper, Laodelphax striatellus.</title>
        <authorList>
            <person name="Zhu J."/>
            <person name="Jiang F."/>
            <person name="Wang X."/>
            <person name="Yang P."/>
            <person name="Bao Y."/>
            <person name="Zhao W."/>
            <person name="Wang W."/>
            <person name="Lu H."/>
            <person name="Wang Q."/>
            <person name="Cui N."/>
            <person name="Li J."/>
            <person name="Chen X."/>
            <person name="Luo L."/>
            <person name="Yu J."/>
            <person name="Kang L."/>
            <person name="Cui F."/>
        </authorList>
    </citation>
    <scope>NUCLEOTIDE SEQUENCE [LARGE SCALE GENOMIC DNA]</scope>
    <source>
        <strain evidence="5">Lst14</strain>
    </source>
</reference>
<gene>
    <name evidence="5" type="ORF">LSTR_LSTR011917</name>
</gene>
<dbReference type="Proteomes" id="UP000291343">
    <property type="component" value="Unassembled WGS sequence"/>
</dbReference>